<dbReference type="GO" id="GO:0008776">
    <property type="term" value="F:acetate kinase activity"/>
    <property type="evidence" value="ECO:0007669"/>
    <property type="project" value="UniProtKB-EC"/>
</dbReference>
<feature type="binding site" evidence="6">
    <location>
        <position position="7"/>
    </location>
    <ligand>
        <name>Mg(2+)</name>
        <dbReference type="ChEBI" id="CHEBI:18420"/>
    </ligand>
</feature>
<name>A0ABN0B1S1_9ACTN</name>
<feature type="active site" description="Proton donor/acceptor" evidence="6">
    <location>
        <position position="141"/>
    </location>
</feature>
<keyword evidence="6" id="KW-0479">Metal-binding</keyword>
<dbReference type="PROSITE" id="PS01075">
    <property type="entry name" value="ACETATE_KINASE_1"/>
    <property type="match status" value="1"/>
</dbReference>
<comment type="subcellular location">
    <subcellularLocation>
        <location evidence="6">Cytoplasm</location>
    </subcellularLocation>
</comment>
<feature type="binding site" evidence="6">
    <location>
        <begin position="274"/>
        <end position="276"/>
    </location>
    <ligand>
        <name>ATP</name>
        <dbReference type="ChEBI" id="CHEBI:30616"/>
    </ligand>
</feature>
<dbReference type="EMBL" id="AEDQ01000003">
    <property type="protein sequence ID" value="EFL44732.1"/>
    <property type="molecule type" value="Genomic_DNA"/>
</dbReference>
<feature type="binding site" evidence="6">
    <location>
        <begin position="199"/>
        <end position="203"/>
    </location>
    <ligand>
        <name>ATP</name>
        <dbReference type="ChEBI" id="CHEBI:30616"/>
    </ligand>
</feature>
<keyword evidence="2 6" id="KW-0808">Transferase</keyword>
<dbReference type="HAMAP" id="MF_00020">
    <property type="entry name" value="Acetate_kinase"/>
    <property type="match status" value="1"/>
</dbReference>
<feature type="site" description="Transition state stabilizer" evidence="6">
    <location>
        <position position="173"/>
    </location>
</feature>
<keyword evidence="6" id="KW-0460">Magnesium</keyword>
<evidence type="ECO:0000256" key="4">
    <source>
        <dbReference type="ARBA" id="ARBA00022777"/>
    </source>
</evidence>
<dbReference type="EC" id="2.7.2.1" evidence="6"/>
<evidence type="ECO:0000256" key="5">
    <source>
        <dbReference type="ARBA" id="ARBA00022840"/>
    </source>
</evidence>
<dbReference type="RefSeq" id="WP_006303511.1">
    <property type="nucleotide sequence ID" value="NZ_AEDQ01000003.1"/>
</dbReference>
<proteinExistence type="inferred from homology"/>
<reference evidence="8 9" key="1">
    <citation type="submission" date="2010-08" db="EMBL/GenBank/DDBJ databases">
        <authorList>
            <person name="Durkin A.S."/>
            <person name="Madupu R."/>
            <person name="Torralba M."/>
            <person name="Gillis M."/>
            <person name="Methe B."/>
            <person name="Sutton G."/>
            <person name="Nelson K.E."/>
        </authorList>
    </citation>
    <scope>NUCLEOTIDE SEQUENCE [LARGE SCALE GENOMIC DNA]</scope>
    <source>
        <strain evidence="8 9">PB189-T1-4</strain>
    </source>
</reference>
<dbReference type="InterPro" id="IPR043129">
    <property type="entry name" value="ATPase_NBD"/>
</dbReference>
<dbReference type="PRINTS" id="PR00471">
    <property type="entry name" value="ACETATEKNASE"/>
</dbReference>
<comment type="catalytic activity">
    <reaction evidence="6">
        <text>acetate + ATP = acetyl phosphate + ADP</text>
        <dbReference type="Rhea" id="RHEA:11352"/>
        <dbReference type="ChEBI" id="CHEBI:22191"/>
        <dbReference type="ChEBI" id="CHEBI:30089"/>
        <dbReference type="ChEBI" id="CHEBI:30616"/>
        <dbReference type="ChEBI" id="CHEBI:456216"/>
        <dbReference type="EC" id="2.7.2.1"/>
    </reaction>
</comment>
<accession>A0ABN0B1S1</accession>
<evidence type="ECO:0000256" key="3">
    <source>
        <dbReference type="ARBA" id="ARBA00022741"/>
    </source>
</evidence>
<comment type="pathway">
    <text evidence="6">Metabolic intermediate biosynthesis; acetyl-CoA biosynthesis; acetyl-CoA from acetate: step 1/2.</text>
</comment>
<dbReference type="PIRSF" id="PIRSF000722">
    <property type="entry name" value="Acetate_prop_kin"/>
    <property type="match status" value="1"/>
</dbReference>
<comment type="similarity">
    <text evidence="1 6 7">Belongs to the acetokinase family.</text>
</comment>
<dbReference type="Gene3D" id="3.30.420.40">
    <property type="match status" value="2"/>
</dbReference>
<dbReference type="PANTHER" id="PTHR21060">
    <property type="entry name" value="ACETATE KINASE"/>
    <property type="match status" value="1"/>
</dbReference>
<evidence type="ECO:0000256" key="2">
    <source>
        <dbReference type="ARBA" id="ARBA00022679"/>
    </source>
</evidence>
<dbReference type="InterPro" id="IPR023865">
    <property type="entry name" value="Aliphatic_acid_kinase_CS"/>
</dbReference>
<evidence type="ECO:0000256" key="1">
    <source>
        <dbReference type="ARBA" id="ARBA00008748"/>
    </source>
</evidence>
<comment type="cofactor">
    <cofactor evidence="6">
        <name>Mg(2+)</name>
        <dbReference type="ChEBI" id="CHEBI:18420"/>
    </cofactor>
    <cofactor evidence="6">
        <name>Mn(2+)</name>
        <dbReference type="ChEBI" id="CHEBI:29035"/>
    </cofactor>
    <text evidence="6">Mg(2+). Can also accept Mn(2+).</text>
</comment>
<keyword evidence="4 6" id="KW-0418">Kinase</keyword>
<dbReference type="PROSITE" id="PS01076">
    <property type="entry name" value="ACETATE_KINASE_2"/>
    <property type="match status" value="1"/>
</dbReference>
<feature type="binding site" evidence="6">
    <location>
        <begin position="322"/>
        <end position="326"/>
    </location>
    <ligand>
        <name>ATP</name>
        <dbReference type="ChEBI" id="CHEBI:30616"/>
    </ligand>
</feature>
<dbReference type="PANTHER" id="PTHR21060:SF15">
    <property type="entry name" value="ACETATE KINASE-RELATED"/>
    <property type="match status" value="1"/>
</dbReference>
<dbReference type="SUPFAM" id="SSF53067">
    <property type="entry name" value="Actin-like ATPase domain"/>
    <property type="match status" value="2"/>
</dbReference>
<feature type="binding site" evidence="6">
    <location>
        <position position="14"/>
    </location>
    <ligand>
        <name>ATP</name>
        <dbReference type="ChEBI" id="CHEBI:30616"/>
    </ligand>
</feature>
<keyword evidence="3 6" id="KW-0547">Nucleotide-binding</keyword>
<dbReference type="Pfam" id="PF00871">
    <property type="entry name" value="Acetate_kinase"/>
    <property type="match status" value="1"/>
</dbReference>
<comment type="function">
    <text evidence="6">Catalyzes the formation of acetyl phosphate from acetate and ATP. Can also catalyze the reverse reaction.</text>
</comment>
<evidence type="ECO:0000256" key="7">
    <source>
        <dbReference type="RuleBase" id="RU003835"/>
    </source>
</evidence>
<evidence type="ECO:0000313" key="8">
    <source>
        <dbReference type="EMBL" id="EFL44732.1"/>
    </source>
</evidence>
<organism evidence="8 9">
    <name type="scientific">Fannyhessea vaginae PB189-T1-4</name>
    <dbReference type="NCBI Taxonomy" id="866774"/>
    <lineage>
        <taxon>Bacteria</taxon>
        <taxon>Bacillati</taxon>
        <taxon>Actinomycetota</taxon>
        <taxon>Coriobacteriia</taxon>
        <taxon>Coriobacteriales</taxon>
        <taxon>Atopobiaceae</taxon>
        <taxon>Fannyhessea</taxon>
    </lineage>
</organism>
<feature type="binding site" evidence="6">
    <location>
        <position position="376"/>
    </location>
    <ligand>
        <name>Mg(2+)</name>
        <dbReference type="ChEBI" id="CHEBI:18420"/>
    </ligand>
</feature>
<dbReference type="CDD" id="cd24010">
    <property type="entry name" value="ASKHA_NBD_AcK_PK"/>
    <property type="match status" value="1"/>
</dbReference>
<keyword evidence="5 6" id="KW-0067">ATP-binding</keyword>
<keyword evidence="6" id="KW-0963">Cytoplasm</keyword>
<feature type="site" description="Transition state stabilizer" evidence="6">
    <location>
        <position position="232"/>
    </location>
</feature>
<protein>
    <recommendedName>
        <fullName evidence="6">Acetate kinase</fullName>
        <ecNumber evidence="6">2.7.2.1</ecNumber>
    </recommendedName>
    <alternativeName>
        <fullName evidence="6">Acetokinase</fullName>
    </alternativeName>
</protein>
<evidence type="ECO:0000313" key="9">
    <source>
        <dbReference type="Proteomes" id="UP000004431"/>
    </source>
</evidence>
<dbReference type="InterPro" id="IPR004372">
    <property type="entry name" value="Ac/propionate_kinase"/>
</dbReference>
<evidence type="ECO:0000256" key="6">
    <source>
        <dbReference type="HAMAP-Rule" id="MF_00020"/>
    </source>
</evidence>
<gene>
    <name evidence="6 8" type="primary">ackA</name>
    <name evidence="8" type="ORF">HMPREF9248_0769</name>
</gene>
<comment type="caution">
    <text evidence="8">The sequence shown here is derived from an EMBL/GenBank/DDBJ whole genome shotgun (WGS) entry which is preliminary data.</text>
</comment>
<dbReference type="Proteomes" id="UP000004431">
    <property type="component" value="Unassembled WGS sequence"/>
</dbReference>
<sequence>MNILVINAGSSSLKYQLLNPNTKEVFAKGNCERIGIDGSFIGHEEMGSEKQKLVVDLPTHKEAIKHVFSIIKPLGKEVDGIGHRVVQGGWYISESSIVTDEVMKHVREVAPLAPLHNPVEADVIDICRTMFPSIPNVIVCDTSFHYHMPEKASRYALPRKVEDELHIRKYGMHGTSHRFIWQATSAFTHGETHKLVSCHLGSGASLCAIHEGKSVDTTMGLTPLDGLIMGTRTGTLDPAVVFYLVRVGGYTIDEIDTMMNKESGLKGLSCLSSDSRDIEAAAEKGDKNCIQTLEMYYYRTAALIAEMAQAMHGFDTIAFSAGVGENSDIMRAGIVDELGWLGVSIDPEKNSVRSDQVRDISAPTSRVRVLVVPTNEELMIALDVQALIA</sequence>
<dbReference type="InterPro" id="IPR000890">
    <property type="entry name" value="Aliphatic_acid_kin_short-chain"/>
</dbReference>
<comment type="subunit">
    <text evidence="6">Homodimer.</text>
</comment>
<dbReference type="NCBIfam" id="TIGR00016">
    <property type="entry name" value="ackA"/>
    <property type="match status" value="1"/>
</dbReference>
<keyword evidence="9" id="KW-1185">Reference proteome</keyword>
<feature type="binding site" evidence="6">
    <location>
        <position position="84"/>
    </location>
    <ligand>
        <name>substrate</name>
    </ligand>
</feature>